<dbReference type="SUPFAM" id="SSF56519">
    <property type="entry name" value="Penicillin binding protein dimerisation domain"/>
    <property type="match status" value="1"/>
</dbReference>
<dbReference type="SUPFAM" id="SSF56601">
    <property type="entry name" value="beta-lactamase/transpeptidase-like"/>
    <property type="match status" value="1"/>
</dbReference>
<dbReference type="PANTHER" id="PTHR30627">
    <property type="entry name" value="PEPTIDOGLYCAN D,D-TRANSPEPTIDASE"/>
    <property type="match status" value="1"/>
</dbReference>
<accession>A0A7Y4IQD1</accession>
<comment type="subcellular location">
    <subcellularLocation>
        <location evidence="1">Membrane</location>
    </subcellularLocation>
</comment>
<evidence type="ECO:0000256" key="1">
    <source>
        <dbReference type="ARBA" id="ARBA00004370"/>
    </source>
</evidence>
<feature type="domain" description="Penicillin-binding protein dimerisation" evidence="6">
    <location>
        <begin position="164"/>
        <end position="326"/>
    </location>
</feature>
<dbReference type="InterPro" id="IPR012338">
    <property type="entry name" value="Beta-lactam/transpept-like"/>
</dbReference>
<evidence type="ECO:0000259" key="7">
    <source>
        <dbReference type="Pfam" id="PF05223"/>
    </source>
</evidence>
<dbReference type="AlphaFoldDB" id="A0A7Y4IQD1"/>
<dbReference type="InterPro" id="IPR005311">
    <property type="entry name" value="PBP_dimer"/>
</dbReference>
<dbReference type="InterPro" id="IPR007887">
    <property type="entry name" value="MecA_N"/>
</dbReference>
<organism evidence="8 9">
    <name type="scientific">Myxococcus xanthus</name>
    <dbReference type="NCBI Taxonomy" id="34"/>
    <lineage>
        <taxon>Bacteria</taxon>
        <taxon>Pseudomonadati</taxon>
        <taxon>Myxococcota</taxon>
        <taxon>Myxococcia</taxon>
        <taxon>Myxococcales</taxon>
        <taxon>Cystobacterineae</taxon>
        <taxon>Myxococcaceae</taxon>
        <taxon>Myxococcus</taxon>
    </lineage>
</organism>
<keyword evidence="4" id="KW-0732">Signal</keyword>
<feature type="domain" description="NTF2-like N-terminal transpeptidase" evidence="7">
    <location>
        <begin position="49"/>
        <end position="156"/>
    </location>
</feature>
<comment type="caution">
    <text evidence="8">The sequence shown here is derived from an EMBL/GenBank/DDBJ whole genome shotgun (WGS) entry which is preliminary data.</text>
</comment>
<dbReference type="Proteomes" id="UP000533080">
    <property type="component" value="Unassembled WGS sequence"/>
</dbReference>
<evidence type="ECO:0000313" key="8">
    <source>
        <dbReference type="EMBL" id="NOJ83476.1"/>
    </source>
</evidence>
<dbReference type="PROSITE" id="PS51257">
    <property type="entry name" value="PROKAR_LIPOPROTEIN"/>
    <property type="match status" value="1"/>
</dbReference>
<dbReference type="InterPro" id="IPR001460">
    <property type="entry name" value="PCN-bd_Tpept"/>
</dbReference>
<dbReference type="GO" id="GO:0008658">
    <property type="term" value="F:penicillin binding"/>
    <property type="evidence" value="ECO:0007669"/>
    <property type="project" value="InterPro"/>
</dbReference>
<reference evidence="8 9" key="1">
    <citation type="submission" date="2020-05" db="EMBL/GenBank/DDBJ databases">
        <authorList>
            <person name="Whitworth D."/>
        </authorList>
    </citation>
    <scope>NUCLEOTIDE SEQUENCE [LARGE SCALE GENOMIC DNA]</scope>
    <source>
        <strain evidence="8 9">AM005</strain>
    </source>
</reference>
<evidence type="ECO:0000256" key="4">
    <source>
        <dbReference type="SAM" id="SignalP"/>
    </source>
</evidence>
<name>A0A7Y4IQD1_MYXXA</name>
<evidence type="ECO:0000259" key="5">
    <source>
        <dbReference type="Pfam" id="PF00905"/>
    </source>
</evidence>
<keyword evidence="2" id="KW-0121">Carboxypeptidase</keyword>
<evidence type="ECO:0000256" key="3">
    <source>
        <dbReference type="ARBA" id="ARBA00023136"/>
    </source>
</evidence>
<feature type="domain" description="Penicillin-binding protein transpeptidase" evidence="5">
    <location>
        <begin position="365"/>
        <end position="631"/>
    </location>
</feature>
<dbReference type="GO" id="GO:0005886">
    <property type="term" value="C:plasma membrane"/>
    <property type="evidence" value="ECO:0007669"/>
    <property type="project" value="TreeGrafter"/>
</dbReference>
<sequence>MRNRVPPVSWRAWKVGVLALMAAFLAACASRPVAPAPVPVPAEPVVTGPVAEAEAYLRAWAAGDVASMRRAVVNPPAYFEVMHQQFRDGLRIISSQFELGPFQRHGDARVATYRAVHLLRGLGEWELEGALRFVRHQGQWRVQWTPATLHPEAREGDLFSRTRTAPQRADILDAQGTPLTLQGEVITIGVDPTRARNRADVAAALQAHTGVSTAQFDAALSAAGTATSRFVPIIDLPPTRYQQVRPALAPVPGIFFRRKSARTPEDGFAAHTLGRVGEVTAELLPQMGPTYLPGDLVGLSGLERAYEVQLAGSPSGDVLLMRPSGKTQVLFHFEGEPGAPLSTTLRREVQAAAEAALDGVAHPAALVAVDSATGAILAVASRPLSQPLHRALTGRYPPGSTFKVVTTEALLARGMRVDSPVACPPMTMVRTKPFRNFEGESLGDTTLRQVFAHSCNTAFVTLATGLGGDALSAAARRFGFDVPYFPGLTSAGASFPAPADAIELAAAAIGQGRVLATPMHMASVAAAAESGEWRAPYLVEGLDGGPSSPLSDGVRAPLSALMRAVVMEGSGKAGRQVPGLGGKTGTAEFGTVAPLPTHAWFIGFRKGVGFAVLVEGGGVGGRVAAPIAAKFAGAL</sequence>
<evidence type="ECO:0000259" key="6">
    <source>
        <dbReference type="Pfam" id="PF03717"/>
    </source>
</evidence>
<dbReference type="Pfam" id="PF00905">
    <property type="entry name" value="Transpeptidase"/>
    <property type="match status" value="1"/>
</dbReference>
<evidence type="ECO:0000313" key="9">
    <source>
        <dbReference type="Proteomes" id="UP000533080"/>
    </source>
</evidence>
<dbReference type="Pfam" id="PF03717">
    <property type="entry name" value="PBP_dimer"/>
    <property type="match status" value="1"/>
</dbReference>
<feature type="signal peptide" evidence="4">
    <location>
        <begin position="1"/>
        <end position="29"/>
    </location>
</feature>
<protein>
    <submittedName>
        <fullName evidence="8">Penicillin-binding protein</fullName>
    </submittedName>
</protein>
<dbReference type="Gene3D" id="3.90.1310.10">
    <property type="entry name" value="Penicillin-binding protein 2a (Domain 2)"/>
    <property type="match status" value="1"/>
</dbReference>
<dbReference type="Gene3D" id="3.40.710.10">
    <property type="entry name" value="DD-peptidase/beta-lactamase superfamily"/>
    <property type="match status" value="1"/>
</dbReference>
<dbReference type="GO" id="GO:0071555">
    <property type="term" value="P:cell wall organization"/>
    <property type="evidence" value="ECO:0007669"/>
    <property type="project" value="TreeGrafter"/>
</dbReference>
<keyword evidence="2" id="KW-0378">Hydrolase</keyword>
<feature type="chain" id="PRO_5031433955" evidence="4">
    <location>
        <begin position="30"/>
        <end position="635"/>
    </location>
</feature>
<dbReference type="Pfam" id="PF05223">
    <property type="entry name" value="MecA_N"/>
    <property type="match status" value="1"/>
</dbReference>
<proteinExistence type="predicted"/>
<evidence type="ECO:0000256" key="2">
    <source>
        <dbReference type="ARBA" id="ARBA00022645"/>
    </source>
</evidence>
<dbReference type="GO" id="GO:0046677">
    <property type="term" value="P:response to antibiotic"/>
    <property type="evidence" value="ECO:0007669"/>
    <property type="project" value="InterPro"/>
</dbReference>
<dbReference type="GO" id="GO:0071972">
    <property type="term" value="F:peptidoglycan L,D-transpeptidase activity"/>
    <property type="evidence" value="ECO:0007669"/>
    <property type="project" value="TreeGrafter"/>
</dbReference>
<dbReference type="EMBL" id="JABFNT010000199">
    <property type="protein sequence ID" value="NOJ83476.1"/>
    <property type="molecule type" value="Genomic_DNA"/>
</dbReference>
<gene>
    <name evidence="8" type="ORF">HNV28_35085</name>
</gene>
<dbReference type="InterPro" id="IPR050515">
    <property type="entry name" value="Beta-lactam/transpept"/>
</dbReference>
<keyword evidence="3" id="KW-0472">Membrane</keyword>
<keyword evidence="2" id="KW-0645">Protease</keyword>
<dbReference type="PANTHER" id="PTHR30627:SF24">
    <property type="entry name" value="PENICILLIN-BINDING PROTEIN 4B"/>
    <property type="match status" value="1"/>
</dbReference>
<dbReference type="InterPro" id="IPR036138">
    <property type="entry name" value="PBP_dimer_sf"/>
</dbReference>